<reference evidence="3" key="2">
    <citation type="submission" date="2025-09" db="UniProtKB">
        <authorList>
            <consortium name="Ensembl"/>
        </authorList>
    </citation>
    <scope>IDENTIFICATION</scope>
</reference>
<dbReference type="Ensembl" id="ENSCSRT00000023566.1">
    <property type="protein sequence ID" value="ENSCSRP00000022582.1"/>
    <property type="gene ID" value="ENSCSRG00000017032.1"/>
</dbReference>
<keyword evidence="2" id="KW-0342">GTP-binding</keyword>
<reference evidence="3" key="1">
    <citation type="submission" date="2025-08" db="UniProtKB">
        <authorList>
            <consortium name="Ensembl"/>
        </authorList>
    </citation>
    <scope>IDENTIFICATION</scope>
</reference>
<dbReference type="AlphaFoldDB" id="A0A8C3T388"/>
<evidence type="ECO:0000313" key="3">
    <source>
        <dbReference type="Ensembl" id="ENSCSRP00000022582.1"/>
    </source>
</evidence>
<accession>A0A8C3T388</accession>
<dbReference type="GO" id="GO:0003924">
    <property type="term" value="F:GTPase activity"/>
    <property type="evidence" value="ECO:0007669"/>
    <property type="project" value="InterPro"/>
</dbReference>
<dbReference type="InterPro" id="IPR006689">
    <property type="entry name" value="Small_GTPase_ARF/SAR"/>
</dbReference>
<dbReference type="Proteomes" id="UP000694403">
    <property type="component" value="Unplaced"/>
</dbReference>
<evidence type="ECO:0000256" key="2">
    <source>
        <dbReference type="ARBA" id="ARBA00023134"/>
    </source>
</evidence>
<evidence type="ECO:0000313" key="4">
    <source>
        <dbReference type="Proteomes" id="UP000694403"/>
    </source>
</evidence>
<keyword evidence="1" id="KW-0547">Nucleotide-binding</keyword>
<dbReference type="Pfam" id="PF00025">
    <property type="entry name" value="Arf"/>
    <property type="match status" value="1"/>
</dbReference>
<dbReference type="GO" id="GO:0005525">
    <property type="term" value="F:GTP binding"/>
    <property type="evidence" value="ECO:0007669"/>
    <property type="project" value="UniProtKB-KW"/>
</dbReference>
<evidence type="ECO:0000256" key="1">
    <source>
        <dbReference type="ARBA" id="ARBA00022741"/>
    </source>
</evidence>
<protein>
    <submittedName>
        <fullName evidence="3">Uncharacterized protein</fullName>
    </submittedName>
</protein>
<sequence>MGKRLLGQMLILSSVPAFRYFHIMIPGLNSADNTTALDRLHFNELVSTIPTKGLNTEKVKFHSLC</sequence>
<keyword evidence="4" id="KW-1185">Reference proteome</keyword>
<dbReference type="Gene3D" id="3.40.50.300">
    <property type="entry name" value="P-loop containing nucleotide triphosphate hydrolases"/>
    <property type="match status" value="1"/>
</dbReference>
<proteinExistence type="predicted"/>
<organism evidence="3 4">
    <name type="scientific">Chelydra serpentina</name>
    <name type="common">Snapping turtle</name>
    <name type="synonym">Testudo serpentina</name>
    <dbReference type="NCBI Taxonomy" id="8475"/>
    <lineage>
        <taxon>Eukaryota</taxon>
        <taxon>Metazoa</taxon>
        <taxon>Chordata</taxon>
        <taxon>Craniata</taxon>
        <taxon>Vertebrata</taxon>
        <taxon>Euteleostomi</taxon>
        <taxon>Archelosauria</taxon>
        <taxon>Testudinata</taxon>
        <taxon>Testudines</taxon>
        <taxon>Cryptodira</taxon>
        <taxon>Durocryptodira</taxon>
        <taxon>Americhelydia</taxon>
        <taxon>Chelydroidea</taxon>
        <taxon>Chelydridae</taxon>
        <taxon>Chelydra</taxon>
    </lineage>
</organism>
<name>A0A8C3T388_CHESE</name>
<dbReference type="InterPro" id="IPR027417">
    <property type="entry name" value="P-loop_NTPase"/>
</dbReference>